<feature type="compositionally biased region" description="Basic and acidic residues" evidence="1">
    <location>
        <begin position="42"/>
        <end position="64"/>
    </location>
</feature>
<reference evidence="3" key="2">
    <citation type="submission" date="2008-12" db="EMBL/GenBank/DDBJ databases">
        <title>Annotation of Streptomyces roseosporus strain NRRL 15998.</title>
        <authorList>
            <consortium name="The Broad Institute Genome Sequencing Platform"/>
            <consortium name="Broad Institute Microbial Sequencing Center"/>
            <person name="Fischbach M."/>
            <person name="Ward D."/>
            <person name="Young S."/>
            <person name="Kodira C.D."/>
            <person name="Zeng Q."/>
            <person name="Koehrsen M."/>
            <person name="Godfrey P."/>
            <person name="Alvarado L."/>
            <person name="Berlin A.M."/>
            <person name="Borenstein D."/>
            <person name="Chen Z."/>
            <person name="Engels R."/>
            <person name="Freedman E."/>
            <person name="Gellesch M."/>
            <person name="Goldberg J."/>
            <person name="Griggs A."/>
            <person name="Gujja S."/>
            <person name="Heiman D.I."/>
            <person name="Hepburn T.A."/>
            <person name="Howarth C."/>
            <person name="Jen D."/>
            <person name="Larson L."/>
            <person name="Lewis B."/>
            <person name="Mehta T."/>
            <person name="Park D."/>
            <person name="Pearson M."/>
            <person name="Roberts A."/>
            <person name="Saif S."/>
            <person name="Shea T.D."/>
            <person name="Shenoy N."/>
            <person name="Sisk P."/>
            <person name="Stolte C."/>
            <person name="Sykes S.N."/>
            <person name="Walk T."/>
            <person name="White J."/>
            <person name="Yandava C."/>
            <person name="Straight P."/>
            <person name="Clardy J."/>
            <person name="Hung D."/>
            <person name="Kolter R."/>
            <person name="Mekalanos J."/>
            <person name="Walker S."/>
            <person name="Walsh C.T."/>
            <person name="Wieland B.L.C."/>
            <person name="Ilzarbe M."/>
            <person name="Galagan J."/>
            <person name="Nusbaum C."/>
            <person name="Birren B."/>
        </authorList>
    </citation>
    <scope>NUCLEOTIDE SEQUENCE [LARGE SCALE GENOMIC DNA]</scope>
    <source>
        <strain evidence="3">NRRL 15998</strain>
    </source>
</reference>
<evidence type="ECO:0000256" key="1">
    <source>
        <dbReference type="SAM" id="MobiDB-lite"/>
    </source>
</evidence>
<name>D6AVE5_STRFL</name>
<reference evidence="3" key="1">
    <citation type="submission" date="2008-10" db="EMBL/GenBank/DDBJ databases">
        <authorList>
            <person name="Molnar K."/>
        </authorList>
    </citation>
    <scope>NUCLEOTIDE SEQUENCE [LARGE SCALE GENOMIC DNA]</scope>
    <source>
        <strain evidence="3">NRRL 15998</strain>
    </source>
</reference>
<dbReference type="Proteomes" id="UP000003986">
    <property type="component" value="Unassembled WGS sequence"/>
</dbReference>
<proteinExistence type="predicted"/>
<feature type="region of interest" description="Disordered" evidence="1">
    <location>
        <begin position="26"/>
        <end position="94"/>
    </location>
</feature>
<feature type="compositionally biased region" description="Basic and acidic residues" evidence="1">
    <location>
        <begin position="84"/>
        <end position="94"/>
    </location>
</feature>
<gene>
    <name evidence="2" type="ORF">SSGG_05760</name>
</gene>
<dbReference type="EMBL" id="DS999644">
    <property type="protein sequence ID" value="EFE78393.2"/>
    <property type="molecule type" value="Genomic_DNA"/>
</dbReference>
<organism evidence="2 3">
    <name type="scientific">Streptomyces filamentosus NRRL 15998</name>
    <dbReference type="NCBI Taxonomy" id="457431"/>
    <lineage>
        <taxon>Bacteria</taxon>
        <taxon>Bacillati</taxon>
        <taxon>Actinomycetota</taxon>
        <taxon>Actinomycetes</taxon>
        <taxon>Kitasatosporales</taxon>
        <taxon>Streptomycetaceae</taxon>
        <taxon>Streptomyces</taxon>
    </lineage>
</organism>
<protein>
    <submittedName>
        <fullName evidence="2">Predicted protein</fullName>
    </submittedName>
</protein>
<sequence length="94" mass="10620">MCSARSAPTRSGRPRWCGLCWYSRTRKSPADRRSTSKSYVHNQHEHPDTDAHQAHDLPLHDAHHSMITNPVPALLPAHHPTTRTTKELEASLPL</sequence>
<evidence type="ECO:0000313" key="3">
    <source>
        <dbReference type="Proteomes" id="UP000003986"/>
    </source>
</evidence>
<dbReference type="AlphaFoldDB" id="D6AVE5"/>
<evidence type="ECO:0000313" key="2">
    <source>
        <dbReference type="EMBL" id="EFE78393.2"/>
    </source>
</evidence>
<accession>D6AVE5</accession>